<feature type="non-terminal residue" evidence="2">
    <location>
        <position position="1"/>
    </location>
</feature>
<evidence type="ECO:0000313" key="2">
    <source>
        <dbReference type="EMBL" id="SVA14041.1"/>
    </source>
</evidence>
<dbReference type="Pfam" id="PF02515">
    <property type="entry name" value="CoA_transf_3"/>
    <property type="match status" value="1"/>
</dbReference>
<proteinExistence type="predicted"/>
<gene>
    <name evidence="2" type="ORF">METZ01_LOCUS66895</name>
</gene>
<dbReference type="Gene3D" id="3.40.50.10540">
    <property type="entry name" value="Crotonobetainyl-coa:carnitine coa-transferase, domain 1"/>
    <property type="match status" value="1"/>
</dbReference>
<organism evidence="2">
    <name type="scientific">marine metagenome</name>
    <dbReference type="NCBI Taxonomy" id="408172"/>
    <lineage>
        <taxon>unclassified sequences</taxon>
        <taxon>metagenomes</taxon>
        <taxon>ecological metagenomes</taxon>
    </lineage>
</organism>
<keyword evidence="1" id="KW-0808">Transferase</keyword>
<dbReference type="InterPro" id="IPR023606">
    <property type="entry name" value="CoA-Trfase_III_dom_1_sf"/>
</dbReference>
<evidence type="ECO:0008006" key="3">
    <source>
        <dbReference type="Google" id="ProtNLM"/>
    </source>
</evidence>
<dbReference type="PANTHER" id="PTHR48207">
    <property type="entry name" value="SUCCINATE--HYDROXYMETHYLGLUTARATE COA-TRANSFERASE"/>
    <property type="match status" value="1"/>
</dbReference>
<dbReference type="InterPro" id="IPR003673">
    <property type="entry name" value="CoA-Trfase_fam_III"/>
</dbReference>
<dbReference type="PANTHER" id="PTHR48207:SF3">
    <property type="entry name" value="SUCCINATE--HYDROXYMETHYLGLUTARATE COA-TRANSFERASE"/>
    <property type="match status" value="1"/>
</dbReference>
<sequence>VHRLARGADVFLTNFIGTQLAKYELEYDRLKELNPRLIYAHITGYGTEGPEVQRRAFDATAWWARSGLMEFIRGQGAAPVASAPGMGDQATSMSLFAAIMTGLYRREKTGEGTLVSTSLIANGVWSNGMALQGVLEGMDVGKRKQEHGVHNPFGHVYRTLDGHYVLFVMINAAREWPQLAAAMGHSEWTSDPRFVDMPTLIKNRLELIDLIQEVIGSIPIEKALETLDHHEITYGHVRPMGEVVDDPQLAANEVIVETNDPGDDYRRTIMSPIRIDGEPKRPPRRAPDIGAQTREVLAELGIAGTEIDRLIASGVVGASASTDKNDH</sequence>
<evidence type="ECO:0000256" key="1">
    <source>
        <dbReference type="ARBA" id="ARBA00022679"/>
    </source>
</evidence>
<dbReference type="SUPFAM" id="SSF89796">
    <property type="entry name" value="CoA-transferase family III (CaiB/BaiF)"/>
    <property type="match status" value="1"/>
</dbReference>
<dbReference type="EMBL" id="UINC01004399">
    <property type="protein sequence ID" value="SVA14041.1"/>
    <property type="molecule type" value="Genomic_DNA"/>
</dbReference>
<dbReference type="GO" id="GO:0008410">
    <property type="term" value="F:CoA-transferase activity"/>
    <property type="evidence" value="ECO:0007669"/>
    <property type="project" value="TreeGrafter"/>
</dbReference>
<reference evidence="2" key="1">
    <citation type="submission" date="2018-05" db="EMBL/GenBank/DDBJ databases">
        <authorList>
            <person name="Lanie J.A."/>
            <person name="Ng W.-L."/>
            <person name="Kazmierczak K.M."/>
            <person name="Andrzejewski T.M."/>
            <person name="Davidsen T.M."/>
            <person name="Wayne K.J."/>
            <person name="Tettelin H."/>
            <person name="Glass J.I."/>
            <person name="Rusch D."/>
            <person name="Podicherti R."/>
            <person name="Tsui H.-C.T."/>
            <person name="Winkler M.E."/>
        </authorList>
    </citation>
    <scope>NUCLEOTIDE SEQUENCE</scope>
</reference>
<name>A0A381TEW1_9ZZZZ</name>
<dbReference type="Gene3D" id="3.30.1540.10">
    <property type="entry name" value="formyl-coa transferase, domain 3"/>
    <property type="match status" value="1"/>
</dbReference>
<dbReference type="AlphaFoldDB" id="A0A381TEW1"/>
<dbReference type="InterPro" id="IPR044855">
    <property type="entry name" value="CoA-Trfase_III_dom3_sf"/>
</dbReference>
<dbReference type="InterPro" id="IPR050483">
    <property type="entry name" value="CoA-transferase_III_domain"/>
</dbReference>
<accession>A0A381TEW1</accession>
<protein>
    <recommendedName>
        <fullName evidence="3">Formyl-CoA transferase</fullName>
    </recommendedName>
</protein>